<dbReference type="PANTHER" id="PTHR46193:SF18">
    <property type="entry name" value="HEXITOL PHOSPHATASE B"/>
    <property type="match status" value="1"/>
</dbReference>
<dbReference type="InterPro" id="IPR041492">
    <property type="entry name" value="HAD_2"/>
</dbReference>
<name>A0A318KL78_9FIRM</name>
<protein>
    <submittedName>
        <fullName evidence="6">HAD superfamily hydrolase (TIGR01509 family)</fullName>
    </submittedName>
</protein>
<evidence type="ECO:0000313" key="7">
    <source>
        <dbReference type="Proteomes" id="UP000247612"/>
    </source>
</evidence>
<keyword evidence="4" id="KW-0460">Magnesium</keyword>
<gene>
    <name evidence="6" type="ORF">DES51_10740</name>
</gene>
<keyword evidence="6" id="KW-0378">Hydrolase</keyword>
<dbReference type="STRING" id="1034346.GCA_000313565_03013"/>
<dbReference type="PANTHER" id="PTHR46193">
    <property type="entry name" value="6-PHOSPHOGLUCONATE PHOSPHATASE"/>
    <property type="match status" value="1"/>
</dbReference>
<dbReference type="InterPro" id="IPR023214">
    <property type="entry name" value="HAD_sf"/>
</dbReference>
<dbReference type="OrthoDB" id="9797743at2"/>
<proteinExistence type="inferred from homology"/>
<dbReference type="Gene3D" id="1.10.150.240">
    <property type="entry name" value="Putative phosphatase, domain 2"/>
    <property type="match status" value="1"/>
</dbReference>
<keyword evidence="5" id="KW-0119">Carbohydrate metabolism</keyword>
<dbReference type="Proteomes" id="UP000247612">
    <property type="component" value="Unassembled WGS sequence"/>
</dbReference>
<comment type="caution">
    <text evidence="6">The sequence shown here is derived from an EMBL/GenBank/DDBJ whole genome shotgun (WGS) entry which is preliminary data.</text>
</comment>
<evidence type="ECO:0000256" key="2">
    <source>
        <dbReference type="ARBA" id="ARBA00006171"/>
    </source>
</evidence>
<dbReference type="PRINTS" id="PR00413">
    <property type="entry name" value="HADHALOGNASE"/>
</dbReference>
<comment type="similarity">
    <text evidence="2">Belongs to the HAD-like hydrolase superfamily. CbbY/CbbZ/Gph/YieH family.</text>
</comment>
<keyword evidence="7" id="KW-1185">Reference proteome</keyword>
<dbReference type="InterPro" id="IPR036412">
    <property type="entry name" value="HAD-like_sf"/>
</dbReference>
<dbReference type="SFLD" id="SFLDS00003">
    <property type="entry name" value="Haloacid_Dehalogenase"/>
    <property type="match status" value="1"/>
</dbReference>
<dbReference type="InterPro" id="IPR051600">
    <property type="entry name" value="Beta-PGM-like"/>
</dbReference>
<dbReference type="InterPro" id="IPR006439">
    <property type="entry name" value="HAD-SF_hydro_IA"/>
</dbReference>
<evidence type="ECO:0000256" key="3">
    <source>
        <dbReference type="ARBA" id="ARBA00022723"/>
    </source>
</evidence>
<comment type="cofactor">
    <cofactor evidence="1">
        <name>Mg(2+)</name>
        <dbReference type="ChEBI" id="CHEBI:18420"/>
    </cofactor>
</comment>
<dbReference type="EMBL" id="QJKH01000007">
    <property type="protein sequence ID" value="PXX78499.1"/>
    <property type="molecule type" value="Genomic_DNA"/>
</dbReference>
<dbReference type="RefSeq" id="WP_022939291.1">
    <property type="nucleotide sequence ID" value="NZ_CABKRQ010000008.1"/>
</dbReference>
<evidence type="ECO:0000256" key="1">
    <source>
        <dbReference type="ARBA" id="ARBA00001946"/>
    </source>
</evidence>
<dbReference type="SFLD" id="SFLDG01129">
    <property type="entry name" value="C1.5:_HAD__Beta-PGM__Phosphata"/>
    <property type="match status" value="1"/>
</dbReference>
<evidence type="ECO:0000256" key="5">
    <source>
        <dbReference type="ARBA" id="ARBA00023277"/>
    </source>
</evidence>
<dbReference type="GO" id="GO:0046872">
    <property type="term" value="F:metal ion binding"/>
    <property type="evidence" value="ECO:0007669"/>
    <property type="project" value="UniProtKB-KW"/>
</dbReference>
<reference evidence="6 7" key="1">
    <citation type="submission" date="2018-05" db="EMBL/GenBank/DDBJ databases">
        <title>Genomic Encyclopedia of Type Strains, Phase IV (KMG-IV): sequencing the most valuable type-strain genomes for metagenomic binning, comparative biology and taxonomic classification.</title>
        <authorList>
            <person name="Goeker M."/>
        </authorList>
    </citation>
    <scope>NUCLEOTIDE SEQUENCE [LARGE SCALE GENOMIC DNA]</scope>
    <source>
        <strain evidence="6 7">JC118</strain>
    </source>
</reference>
<evidence type="ECO:0000256" key="4">
    <source>
        <dbReference type="ARBA" id="ARBA00022842"/>
    </source>
</evidence>
<evidence type="ECO:0000313" key="6">
    <source>
        <dbReference type="EMBL" id="PXX78499.1"/>
    </source>
</evidence>
<sequence length="217" mass="24061">MMIKAVLFDFDGVIAQTETYKLKQLMLMLDHFQVAYTKEQIFSMAGTIGSEVLKKMQKLFYQDAAFIAHQDEILAFKTTRPDLKALKTKNLDELLTVLKKRYLKLAVASNSSAARLQTALDSLSIASAFDLIASATDLGRLKPDPYVYQYAMAVFNVRPEETLIIEDSQLGIAAGKKAGAYVAALKDELGAIDQRGADIILEDIGKVVEFIDFINLP</sequence>
<accession>A0A318KL78</accession>
<dbReference type="NCBIfam" id="TIGR01509">
    <property type="entry name" value="HAD-SF-IA-v3"/>
    <property type="match status" value="1"/>
</dbReference>
<dbReference type="InterPro" id="IPR023198">
    <property type="entry name" value="PGP-like_dom2"/>
</dbReference>
<keyword evidence="3" id="KW-0479">Metal-binding</keyword>
<dbReference type="AlphaFoldDB" id="A0A318KL78"/>
<dbReference type="GO" id="GO:0016787">
    <property type="term" value="F:hydrolase activity"/>
    <property type="evidence" value="ECO:0007669"/>
    <property type="project" value="UniProtKB-KW"/>
</dbReference>
<organism evidence="6 7">
    <name type="scientific">Dielma fastidiosa</name>
    <dbReference type="NCBI Taxonomy" id="1034346"/>
    <lineage>
        <taxon>Bacteria</taxon>
        <taxon>Bacillati</taxon>
        <taxon>Bacillota</taxon>
        <taxon>Erysipelotrichia</taxon>
        <taxon>Erysipelotrichales</taxon>
        <taxon>Erysipelotrichaceae</taxon>
        <taxon>Dielma</taxon>
    </lineage>
</organism>
<dbReference type="Pfam" id="PF13419">
    <property type="entry name" value="HAD_2"/>
    <property type="match status" value="1"/>
</dbReference>
<dbReference type="SUPFAM" id="SSF56784">
    <property type="entry name" value="HAD-like"/>
    <property type="match status" value="1"/>
</dbReference>
<dbReference type="Gene3D" id="3.40.50.1000">
    <property type="entry name" value="HAD superfamily/HAD-like"/>
    <property type="match status" value="1"/>
</dbReference>